<keyword evidence="2" id="KW-0548">Nucleotidyltransferase</keyword>
<feature type="region of interest" description="Disordered" evidence="8">
    <location>
        <begin position="1213"/>
        <end position="1252"/>
    </location>
</feature>
<name>A0A267ENX6_9PLAT</name>
<evidence type="ECO:0000313" key="12">
    <source>
        <dbReference type="Proteomes" id="UP000215902"/>
    </source>
</evidence>
<dbReference type="PANTHER" id="PTHR37984">
    <property type="entry name" value="PROTEIN CBG26694"/>
    <property type="match status" value="1"/>
</dbReference>
<evidence type="ECO:0000256" key="1">
    <source>
        <dbReference type="ARBA" id="ARBA00022679"/>
    </source>
</evidence>
<dbReference type="InterPro" id="IPR036397">
    <property type="entry name" value="RNaseH_sf"/>
</dbReference>
<dbReference type="Proteomes" id="UP000215902">
    <property type="component" value="Unassembled WGS sequence"/>
</dbReference>
<accession>A0A267ENX6</accession>
<feature type="domain" description="CCHC-type" evidence="9">
    <location>
        <begin position="258"/>
        <end position="273"/>
    </location>
</feature>
<evidence type="ECO:0000256" key="7">
    <source>
        <dbReference type="PROSITE-ProRule" id="PRU00047"/>
    </source>
</evidence>
<feature type="compositionally biased region" description="Basic and acidic residues" evidence="8">
    <location>
        <begin position="269"/>
        <end position="291"/>
    </location>
</feature>
<keyword evidence="12" id="KW-1185">Reference proteome</keyword>
<dbReference type="InterPro" id="IPR036875">
    <property type="entry name" value="Znf_CCHC_sf"/>
</dbReference>
<evidence type="ECO:0000256" key="4">
    <source>
        <dbReference type="ARBA" id="ARBA00022759"/>
    </source>
</evidence>
<evidence type="ECO:0000256" key="5">
    <source>
        <dbReference type="ARBA" id="ARBA00022801"/>
    </source>
</evidence>
<dbReference type="FunFam" id="1.10.340.70:FF:000001">
    <property type="entry name" value="Retrovirus-related Pol polyprotein from transposon gypsy-like Protein"/>
    <property type="match status" value="1"/>
</dbReference>
<evidence type="ECO:0000313" key="11">
    <source>
        <dbReference type="EMBL" id="PAA63240.1"/>
    </source>
</evidence>
<dbReference type="PROSITE" id="PS50158">
    <property type="entry name" value="ZF_CCHC"/>
    <property type="match status" value="1"/>
</dbReference>
<proteinExistence type="predicted"/>
<dbReference type="FunFam" id="3.10.20.370:FF:000001">
    <property type="entry name" value="Retrovirus-related Pol polyprotein from transposon 17.6-like protein"/>
    <property type="match status" value="1"/>
</dbReference>
<dbReference type="Gene3D" id="3.30.420.10">
    <property type="entry name" value="Ribonuclease H-like superfamily/Ribonuclease H"/>
    <property type="match status" value="1"/>
</dbReference>
<dbReference type="PROSITE" id="PS50994">
    <property type="entry name" value="INTEGRASE"/>
    <property type="match status" value="1"/>
</dbReference>
<dbReference type="Pfam" id="PF00098">
    <property type="entry name" value="zf-CCHC"/>
    <property type="match status" value="1"/>
</dbReference>
<feature type="compositionally biased region" description="Polar residues" evidence="8">
    <location>
        <begin position="1224"/>
        <end position="1242"/>
    </location>
</feature>
<dbReference type="GO" id="GO:0004190">
    <property type="term" value="F:aspartic-type endopeptidase activity"/>
    <property type="evidence" value="ECO:0007669"/>
    <property type="project" value="UniProtKB-KW"/>
</dbReference>
<keyword evidence="1" id="KW-0808">Transferase</keyword>
<dbReference type="CDD" id="cd09274">
    <property type="entry name" value="RNase_HI_RT_Ty3"/>
    <property type="match status" value="1"/>
</dbReference>
<dbReference type="SMART" id="SM00343">
    <property type="entry name" value="ZnF_C2HC"/>
    <property type="match status" value="2"/>
</dbReference>
<gene>
    <name evidence="11" type="ORF">BOX15_Mlig024548g1</name>
</gene>
<dbReference type="GO" id="GO:0008270">
    <property type="term" value="F:zinc ion binding"/>
    <property type="evidence" value="ECO:0007669"/>
    <property type="project" value="UniProtKB-KW"/>
</dbReference>
<dbReference type="Gene3D" id="4.10.60.10">
    <property type="entry name" value="Zinc finger, CCHC-type"/>
    <property type="match status" value="1"/>
</dbReference>
<protein>
    <recommendedName>
        <fullName evidence="13">Reverse transcriptase</fullName>
    </recommendedName>
</protein>
<keyword evidence="4" id="KW-0255">Endonuclease</keyword>
<dbReference type="AlphaFoldDB" id="A0A267ENX6"/>
<dbReference type="GO" id="GO:0003677">
    <property type="term" value="F:DNA binding"/>
    <property type="evidence" value="ECO:0007669"/>
    <property type="project" value="UniProtKB-KW"/>
</dbReference>
<evidence type="ECO:0000256" key="3">
    <source>
        <dbReference type="ARBA" id="ARBA00022722"/>
    </source>
</evidence>
<evidence type="ECO:0000256" key="2">
    <source>
        <dbReference type="ARBA" id="ARBA00022695"/>
    </source>
</evidence>
<dbReference type="GO" id="GO:0006508">
    <property type="term" value="P:proteolysis"/>
    <property type="evidence" value="ECO:0007669"/>
    <property type="project" value="UniProtKB-KW"/>
</dbReference>
<keyword evidence="7" id="KW-0863">Zinc-finger</keyword>
<keyword evidence="3" id="KW-0540">Nuclease</keyword>
<dbReference type="STRING" id="282301.A0A267ENX6"/>
<dbReference type="Gene3D" id="1.10.340.70">
    <property type="match status" value="1"/>
</dbReference>
<evidence type="ECO:0000259" key="10">
    <source>
        <dbReference type="PROSITE" id="PS50994"/>
    </source>
</evidence>
<evidence type="ECO:0008006" key="13">
    <source>
        <dbReference type="Google" id="ProtNLM"/>
    </source>
</evidence>
<keyword evidence="6" id="KW-0695">RNA-directed DNA polymerase</keyword>
<dbReference type="InterPro" id="IPR001584">
    <property type="entry name" value="Integrase_cat-core"/>
</dbReference>
<dbReference type="GO" id="GO:0015074">
    <property type="term" value="P:DNA integration"/>
    <property type="evidence" value="ECO:0007669"/>
    <property type="project" value="InterPro"/>
</dbReference>
<dbReference type="PANTHER" id="PTHR37984:SF5">
    <property type="entry name" value="PROTEIN NYNRIN-LIKE"/>
    <property type="match status" value="1"/>
</dbReference>
<feature type="region of interest" description="Disordered" evidence="8">
    <location>
        <begin position="334"/>
        <end position="367"/>
    </location>
</feature>
<dbReference type="Pfam" id="PF17921">
    <property type="entry name" value="Integrase_H2C2"/>
    <property type="match status" value="1"/>
</dbReference>
<dbReference type="OrthoDB" id="10053156at2759"/>
<reference evidence="11 12" key="1">
    <citation type="submission" date="2017-06" db="EMBL/GenBank/DDBJ databases">
        <title>A platform for efficient transgenesis in Macrostomum lignano, a flatworm model organism for stem cell research.</title>
        <authorList>
            <person name="Berezikov E."/>
        </authorList>
    </citation>
    <scope>NUCLEOTIDE SEQUENCE [LARGE SCALE GENOMIC DNA]</scope>
    <source>
        <strain evidence="11">DV1</strain>
        <tissue evidence="11">Whole organism</tissue>
    </source>
</reference>
<keyword evidence="7" id="KW-0862">Zinc</keyword>
<dbReference type="InterPro" id="IPR012337">
    <property type="entry name" value="RNaseH-like_sf"/>
</dbReference>
<keyword evidence="7" id="KW-0479">Metal-binding</keyword>
<dbReference type="Gene3D" id="3.10.20.370">
    <property type="match status" value="1"/>
</dbReference>
<dbReference type="InterPro" id="IPR043502">
    <property type="entry name" value="DNA/RNA_pol_sf"/>
</dbReference>
<evidence type="ECO:0000256" key="6">
    <source>
        <dbReference type="ARBA" id="ARBA00022918"/>
    </source>
</evidence>
<organism evidence="11 12">
    <name type="scientific">Macrostomum lignano</name>
    <dbReference type="NCBI Taxonomy" id="282301"/>
    <lineage>
        <taxon>Eukaryota</taxon>
        <taxon>Metazoa</taxon>
        <taxon>Spiralia</taxon>
        <taxon>Lophotrochozoa</taxon>
        <taxon>Platyhelminthes</taxon>
        <taxon>Rhabditophora</taxon>
        <taxon>Macrostomorpha</taxon>
        <taxon>Macrostomida</taxon>
        <taxon>Macrostomidae</taxon>
        <taxon>Macrostomum</taxon>
    </lineage>
</organism>
<feature type="domain" description="Integrase catalytic" evidence="10">
    <location>
        <begin position="898"/>
        <end position="1069"/>
    </location>
</feature>
<dbReference type="Gene3D" id="3.30.70.270">
    <property type="match status" value="1"/>
</dbReference>
<dbReference type="SUPFAM" id="SSF57756">
    <property type="entry name" value="Retrovirus zinc finger-like domains"/>
    <property type="match status" value="1"/>
</dbReference>
<dbReference type="Pfam" id="PF17917">
    <property type="entry name" value="RT_RNaseH"/>
    <property type="match status" value="1"/>
</dbReference>
<feature type="compositionally biased region" description="Low complexity" evidence="8">
    <location>
        <begin position="355"/>
        <end position="366"/>
    </location>
</feature>
<dbReference type="SUPFAM" id="SSF53098">
    <property type="entry name" value="Ribonuclease H-like"/>
    <property type="match status" value="1"/>
</dbReference>
<dbReference type="Pfam" id="PF00665">
    <property type="entry name" value="rve"/>
    <property type="match status" value="1"/>
</dbReference>
<evidence type="ECO:0000259" key="9">
    <source>
        <dbReference type="PROSITE" id="PS50158"/>
    </source>
</evidence>
<dbReference type="InterPro" id="IPR001878">
    <property type="entry name" value="Znf_CCHC"/>
</dbReference>
<dbReference type="InterPro" id="IPR041373">
    <property type="entry name" value="RT_RNaseH"/>
</dbReference>
<dbReference type="SUPFAM" id="SSF56672">
    <property type="entry name" value="DNA/RNA polymerases"/>
    <property type="match status" value="1"/>
</dbReference>
<sequence>MNRSLQLQSNHPVSATALAKIRQSLKGIDQMHDFRSFTEEFDLITCSFGLSENAKIRLFPRLLNDLLKLEYSRLSAVVQASYPATIEALSQRLREVTIGSALTLHNATTRKQQYGEPFLSYFTDIRRKLRSAMPEIPEEFPEDAGPETLPANQAVIDQRNRDFLATLMATTINNALPYIKRELLKQNITTESTLINKAIRAEQIRDSTMDSDGTDLKALTERLTTLEKTTKEANQQVVASLQTQTKPLTANVQQKPTCFHCGRPGHYAADCRRRNDEQPRPFRPNSDDRRNAAHYGSDAPRNRYQQVPPRLTCNYCRKPGHSINQCRLRAQRTQGYGPPATQQSRFPPRQDYRNRPQQRYPPRYNDTNNQRQALRFAQQQYPPIRAITAQDPKTSHPGWNQQPQIGWTTHDAPESAQLMHIATVDERPPTFGNEIRYSGDAKQLKSLLKKPTTAAATINSIRLCTVERVTNAYTPPNNNNNRKNTVKASVGIRQSLLALFLLCLVTSLFSLANATPVTTSTPPSIERQSHEGFIDTPMVCPYIQIPRIFTIPHEIRCEQLKHQTTPTLPLKLELYTTNFYRTHIAGYSRVVQPLLSIIKNTSKPNKFVWTNAAQTAFEKLKQLLSTDILLVHPNPRKPYFLHTDASDTAIGAVLSQLDDNNHQRPVAYISKTLSSTEQRYSPIEREAYAIYWAIKKLHVFLYASYQQFHVFTDHQPLKRLFSDKQPISKRLQKWILAIQDYNFTLNYVNGKSNVVADCLSRIFKVCQIQSLSTFNGLQAAIDQDPLLSTIKALLSEQSPTHELSKKDQQYVRRHLARYFLDGNTLYFEDDEGRSRLVILTRYREALLTSNHSTALGGHLGHQKTADKISHFYYWPTLRQDVYNFVNNCKVCHKAKTAPRLRPLHKAVKFNEFFSPLAIDLVGPLPPASHGRDVFKYILTAQCGVSKFLFTIPLTETTSATICNNLFNRVFAFAGLPAHIISDNGPQFISQEFREFMGALGIHLIYTSVYQPSSNFVERGHKTLKQTLTAFVHDKPDLWIYFLPAVTLAINTAAHSTINESPFYLFFARDFLPPNARIMEHQTTAYTDVIKPVNLTCSAILLAREVAKELLHNSAEQRAENSDKKTNSRYIRPGTRCYLDVSATKETKFSNPYRGPMRLLAWLSDQNALISDVNRPSERPIVIHASKLKPWPGDGLSAGPSHLPEFTTDDIQVHHNHRPPLSKSIALQTTSTDEPPVQPQTHGYNLRSKNKKL</sequence>
<dbReference type="EMBL" id="NIVC01001861">
    <property type="protein sequence ID" value="PAA63240.1"/>
    <property type="molecule type" value="Genomic_DNA"/>
</dbReference>
<dbReference type="InterPro" id="IPR041588">
    <property type="entry name" value="Integrase_H2C2"/>
</dbReference>
<keyword evidence="5" id="KW-0378">Hydrolase</keyword>
<dbReference type="InterPro" id="IPR050951">
    <property type="entry name" value="Retrovirus_Pol_polyprotein"/>
</dbReference>
<feature type="region of interest" description="Disordered" evidence="8">
    <location>
        <begin position="269"/>
        <end position="306"/>
    </location>
</feature>
<dbReference type="InterPro" id="IPR043128">
    <property type="entry name" value="Rev_trsase/Diguanyl_cyclase"/>
</dbReference>
<comment type="caution">
    <text evidence="11">The sequence shown here is derived from an EMBL/GenBank/DDBJ whole genome shotgun (WGS) entry which is preliminary data.</text>
</comment>
<evidence type="ECO:0000256" key="8">
    <source>
        <dbReference type="SAM" id="MobiDB-lite"/>
    </source>
</evidence>